<dbReference type="EMBL" id="BMAR01000018">
    <property type="protein sequence ID" value="GFR47535.1"/>
    <property type="molecule type" value="Genomic_DNA"/>
</dbReference>
<feature type="compositionally biased region" description="Basic and acidic residues" evidence="1">
    <location>
        <begin position="20"/>
        <end position="32"/>
    </location>
</feature>
<comment type="caution">
    <text evidence="3">The sequence shown here is derived from an EMBL/GenBank/DDBJ whole genome shotgun (WGS) entry which is preliminary data.</text>
</comment>
<evidence type="ECO:0000256" key="1">
    <source>
        <dbReference type="SAM" id="MobiDB-lite"/>
    </source>
</evidence>
<feature type="region of interest" description="Disordered" evidence="1">
    <location>
        <begin position="245"/>
        <end position="267"/>
    </location>
</feature>
<dbReference type="AlphaFoldDB" id="A0AAD3DT16"/>
<evidence type="ECO:0000313" key="4">
    <source>
        <dbReference type="Proteomes" id="UP001054857"/>
    </source>
</evidence>
<feature type="region of interest" description="Disordered" evidence="1">
    <location>
        <begin position="287"/>
        <end position="310"/>
    </location>
</feature>
<keyword evidence="4" id="KW-1185">Reference proteome</keyword>
<feature type="region of interest" description="Disordered" evidence="1">
    <location>
        <begin position="13"/>
        <end position="36"/>
    </location>
</feature>
<gene>
    <name evidence="3" type="ORF">Agub_g9255</name>
</gene>
<proteinExistence type="predicted"/>
<reference evidence="3 4" key="1">
    <citation type="journal article" date="2021" name="Sci. Rep.">
        <title>Genome sequencing of the multicellular alga Astrephomene provides insights into convergent evolution of germ-soma differentiation.</title>
        <authorList>
            <person name="Yamashita S."/>
            <person name="Yamamoto K."/>
            <person name="Matsuzaki R."/>
            <person name="Suzuki S."/>
            <person name="Yamaguchi H."/>
            <person name="Hirooka S."/>
            <person name="Minakuchi Y."/>
            <person name="Miyagishima S."/>
            <person name="Kawachi M."/>
            <person name="Toyoda A."/>
            <person name="Nozaki H."/>
        </authorList>
    </citation>
    <scope>NUCLEOTIDE SEQUENCE [LARGE SCALE GENOMIC DNA]</scope>
    <source>
        <strain evidence="3 4">NIES-4017</strain>
    </source>
</reference>
<dbReference type="Proteomes" id="UP001054857">
    <property type="component" value="Unassembled WGS sequence"/>
</dbReference>
<feature type="region of interest" description="Disordered" evidence="1">
    <location>
        <begin position="560"/>
        <end position="593"/>
    </location>
</feature>
<feature type="compositionally biased region" description="Low complexity" evidence="1">
    <location>
        <begin position="560"/>
        <end position="580"/>
    </location>
</feature>
<dbReference type="PANTHER" id="PTHR31558">
    <property type="entry name" value="CW14 PROTEIN"/>
    <property type="match status" value="1"/>
</dbReference>
<feature type="region of interest" description="Disordered" evidence="1">
    <location>
        <begin position="55"/>
        <end position="96"/>
    </location>
</feature>
<dbReference type="Pfam" id="PF07059">
    <property type="entry name" value="EDR2_C"/>
    <property type="match status" value="1"/>
</dbReference>
<accession>A0AAD3DT16</accession>
<name>A0AAD3DT16_9CHLO</name>
<protein>
    <recommendedName>
        <fullName evidence="2">Protein ENHANCED DISEASE RESISTANCE 2 C-terminal domain-containing protein</fullName>
    </recommendedName>
</protein>
<feature type="domain" description="Protein ENHANCED DISEASE RESISTANCE 2 C-terminal" evidence="2">
    <location>
        <begin position="306"/>
        <end position="545"/>
    </location>
</feature>
<dbReference type="InterPro" id="IPR009769">
    <property type="entry name" value="EDR2_C"/>
</dbReference>
<organism evidence="3 4">
    <name type="scientific">Astrephomene gubernaculifera</name>
    <dbReference type="NCBI Taxonomy" id="47775"/>
    <lineage>
        <taxon>Eukaryota</taxon>
        <taxon>Viridiplantae</taxon>
        <taxon>Chlorophyta</taxon>
        <taxon>core chlorophytes</taxon>
        <taxon>Chlorophyceae</taxon>
        <taxon>CS clade</taxon>
        <taxon>Chlamydomonadales</taxon>
        <taxon>Astrephomenaceae</taxon>
        <taxon>Astrephomene</taxon>
    </lineage>
</organism>
<evidence type="ECO:0000259" key="2">
    <source>
        <dbReference type="Pfam" id="PF07059"/>
    </source>
</evidence>
<dbReference type="PANTHER" id="PTHR31558:SF3">
    <property type="entry name" value="CW14 PROTEIN"/>
    <property type="match status" value="1"/>
</dbReference>
<feature type="compositionally biased region" description="Basic and acidic residues" evidence="1">
    <location>
        <begin position="71"/>
        <end position="81"/>
    </location>
</feature>
<feature type="compositionally biased region" description="Basic residues" evidence="1">
    <location>
        <begin position="84"/>
        <end position="93"/>
    </location>
</feature>
<sequence length="639" mass="67686">MSPFCCCFGRRTTNRRSTGRSHEAAGKTKDGELQSPLSCNSFTSEYYDAQEHFPAGEASSPTCSTAPRHSIGQEKGLDEAHGPGPHHHHHHRYPPSSHLCGVDAAVSLDTCPSTPPHHAGLVATTTTSTTTTTGGDTASSCIPPDAAARGFSCHLVGSSEASEEPLQAAGGPIAKLASCLTILDNIRMPALPTLPTLPALPGAAAFAGSLPFIAGGGPCAGGGGEAAEAQLQQQPGVVGGVEEGPAGGAAGGRPTARSLGGKLEPGCTLRRRDMSESVLEVREAWEPCSQDEGGGGAGPQQPPCTSGRPFMVRGPDYMKTRVKIPSRPALYRLLAADVISTDTKMTHVARLVNLQQLLRPALAADPHLPPLLIFTIMLPMYPATLFGGNDGQSQSLVYYFGLPPDFKPAEYENQTALALLRRFVTNGREADGSPTRDRLKIIPRVVNVDEWAQKGPLSPAEHKLLAAYNDKPVLARPQHHFFTGPGYLEVDVDIHCYQFLARKALCSFFTRLQEVIFENAIVIQGNSPEELPEQVLAAVRMYRVDLLRSRPLRNFIAQQHPAQPQGQQGQHQQQQLPQQPSVDGSQLQASAVRQQPSCGGGAVAAEEVVVGEVGAEASGGVGRGAQALPPPIAEAVEER</sequence>
<feature type="region of interest" description="Disordered" evidence="1">
    <location>
        <begin position="616"/>
        <end position="639"/>
    </location>
</feature>
<feature type="compositionally biased region" description="Polar residues" evidence="1">
    <location>
        <begin position="581"/>
        <end position="593"/>
    </location>
</feature>
<evidence type="ECO:0000313" key="3">
    <source>
        <dbReference type="EMBL" id="GFR47535.1"/>
    </source>
</evidence>